<sequence length="464" mass="51332">MLEVESLKRVIEKALSSGGDFAEIFLEDKDELNIKCSGGTISGVTTVRIKGAGIYVLYGCNSVYVYTNDLSLQSLESCAERASELLGVRRRLSDDMVGTKFSMQKTVNPNRFEIYPSSVDFKEKIRVVRETDLAARNSGESIRQLNVDYFDTDQKVAIFNSEGLHAEDRRITSRLRLQATVEVGELFKYEWGDYTRPQGFEAFSTKNDYTSFAREFIRDMAEDLRAVPVKSCNVPVVFEAGSCGTFWHETCGHQLEASAVSRNTSDFAGKIGLTVASEKVTLIDDGTLPGLYGSAAIDDEGFPTRKNVLIENGILKSYLCDRLCGRKLGIPSTASGRRQGYMYAPVPRMSNTYLAPGNDDDEEMIRSVERGLFVKRLGGGTGGREFSISVSEGYWIENGRISHRLRSGFILNGRGIDMIKRVDMVGRKLQKEGGSFCGADSGLCPVTSFQPRMRISLMSVGGED</sequence>
<dbReference type="InterPro" id="IPR002510">
    <property type="entry name" value="Metalloprtase-TldD/E_N"/>
</dbReference>
<dbReference type="Proteomes" id="UP000250796">
    <property type="component" value="Chromosome MESINF"/>
</dbReference>
<dbReference type="InterPro" id="IPR036059">
    <property type="entry name" value="TldD/PmbA_sf"/>
</dbReference>
<evidence type="ECO:0000256" key="2">
    <source>
        <dbReference type="ARBA" id="ARBA00022670"/>
    </source>
</evidence>
<comment type="similarity">
    <text evidence="1">Belongs to the peptidase U62 family.</text>
</comment>
<dbReference type="InterPro" id="IPR045569">
    <property type="entry name" value="Metalloprtase-TldD/E_C"/>
</dbReference>
<evidence type="ECO:0000313" key="8">
    <source>
        <dbReference type="EMBL" id="SSC13932.1"/>
    </source>
</evidence>
<proteinExistence type="inferred from homology"/>
<dbReference type="InterPro" id="IPR035068">
    <property type="entry name" value="TldD/PmbA_N"/>
</dbReference>
<keyword evidence="9" id="KW-1185">Reference proteome</keyword>
<dbReference type="KEGG" id="minf:MESINF_2492"/>
<dbReference type="Gene3D" id="3.30.2290.10">
    <property type="entry name" value="PmbA/TldD superfamily"/>
    <property type="match status" value="1"/>
</dbReference>
<gene>
    <name evidence="8" type="ORF">MESINF_2492</name>
</gene>
<evidence type="ECO:0000259" key="6">
    <source>
        <dbReference type="Pfam" id="PF19289"/>
    </source>
</evidence>
<dbReference type="Pfam" id="PF19289">
    <property type="entry name" value="PmbA_TldD_3rd"/>
    <property type="match status" value="1"/>
</dbReference>
<dbReference type="SUPFAM" id="SSF111283">
    <property type="entry name" value="Putative modulator of DNA gyrase, PmbA/TldD"/>
    <property type="match status" value="1"/>
</dbReference>
<dbReference type="EMBL" id="LS974202">
    <property type="protein sequence ID" value="SSC13932.1"/>
    <property type="molecule type" value="Genomic_DNA"/>
</dbReference>
<feature type="domain" description="Metalloprotease TldD/E N-terminal" evidence="5">
    <location>
        <begin position="22"/>
        <end position="85"/>
    </location>
</feature>
<accession>A0A7Z7PRY0</accession>
<organism evidence="8 9">
    <name type="scientific">Mesotoga infera</name>
    <dbReference type="NCBI Taxonomy" id="1236046"/>
    <lineage>
        <taxon>Bacteria</taxon>
        <taxon>Thermotogati</taxon>
        <taxon>Thermotogota</taxon>
        <taxon>Thermotogae</taxon>
        <taxon>Kosmotogales</taxon>
        <taxon>Kosmotogaceae</taxon>
        <taxon>Mesotoga</taxon>
    </lineage>
</organism>
<dbReference type="Pfam" id="PF19290">
    <property type="entry name" value="PmbA_TldD_2nd"/>
    <property type="match status" value="1"/>
</dbReference>
<dbReference type="AlphaFoldDB" id="A0A7Z7PRY0"/>
<keyword evidence="2 8" id="KW-0645">Protease</keyword>
<feature type="domain" description="Metalloprotease TldD/E C-terminal" evidence="6">
    <location>
        <begin position="232"/>
        <end position="462"/>
    </location>
</feature>
<evidence type="ECO:0000256" key="3">
    <source>
        <dbReference type="ARBA" id="ARBA00022801"/>
    </source>
</evidence>
<dbReference type="PANTHER" id="PTHR30624">
    <property type="entry name" value="UNCHARACTERIZED PROTEIN TLDD AND PMBA"/>
    <property type="match status" value="1"/>
</dbReference>
<dbReference type="Pfam" id="PF01523">
    <property type="entry name" value="PmbA_TldD_1st"/>
    <property type="match status" value="1"/>
</dbReference>
<evidence type="ECO:0000259" key="5">
    <source>
        <dbReference type="Pfam" id="PF01523"/>
    </source>
</evidence>
<evidence type="ECO:0000313" key="9">
    <source>
        <dbReference type="Proteomes" id="UP000250796"/>
    </source>
</evidence>
<name>A0A7Z7PRY0_9BACT</name>
<evidence type="ECO:0000256" key="1">
    <source>
        <dbReference type="ARBA" id="ARBA00005836"/>
    </source>
</evidence>
<evidence type="ECO:0000259" key="7">
    <source>
        <dbReference type="Pfam" id="PF19290"/>
    </source>
</evidence>
<dbReference type="RefSeq" id="WP_169700115.1">
    <property type="nucleotide sequence ID" value="NZ_LS974202.1"/>
</dbReference>
<evidence type="ECO:0000256" key="4">
    <source>
        <dbReference type="ARBA" id="ARBA00023049"/>
    </source>
</evidence>
<protein>
    <submittedName>
        <fullName evidence="8">Protease</fullName>
    </submittedName>
</protein>
<keyword evidence="4" id="KW-0482">Metalloprotease</keyword>
<dbReference type="GO" id="GO:0006508">
    <property type="term" value="P:proteolysis"/>
    <property type="evidence" value="ECO:0007669"/>
    <property type="project" value="UniProtKB-KW"/>
</dbReference>
<dbReference type="GO" id="GO:0005829">
    <property type="term" value="C:cytosol"/>
    <property type="evidence" value="ECO:0007669"/>
    <property type="project" value="TreeGrafter"/>
</dbReference>
<keyword evidence="3" id="KW-0378">Hydrolase</keyword>
<dbReference type="GO" id="GO:0008237">
    <property type="term" value="F:metallopeptidase activity"/>
    <property type="evidence" value="ECO:0007669"/>
    <property type="project" value="UniProtKB-KW"/>
</dbReference>
<dbReference type="InterPro" id="IPR045570">
    <property type="entry name" value="Metalloprtase-TldD/E_cen_dom"/>
</dbReference>
<feature type="domain" description="Metalloprotease TldD/E central" evidence="7">
    <location>
        <begin position="115"/>
        <end position="222"/>
    </location>
</feature>
<dbReference type="InterPro" id="IPR051463">
    <property type="entry name" value="Peptidase_U62_metallo"/>
</dbReference>
<reference evidence="8 9" key="1">
    <citation type="submission" date="2017-01" db="EMBL/GenBank/DDBJ databases">
        <authorList>
            <person name="Erauso G."/>
        </authorList>
    </citation>
    <scope>NUCLEOTIDE SEQUENCE [LARGE SCALE GENOMIC DNA]</scope>
    <source>
        <strain evidence="8">MESINF1</strain>
    </source>
</reference>
<dbReference type="PANTHER" id="PTHR30624:SF4">
    <property type="entry name" value="METALLOPROTEASE TLDD"/>
    <property type="match status" value="1"/>
</dbReference>